<organism evidence="12 13">
    <name type="scientific">Pelusios castaneus</name>
    <name type="common">West African mud turtle</name>
    <dbReference type="NCBI Taxonomy" id="367368"/>
    <lineage>
        <taxon>Eukaryota</taxon>
        <taxon>Metazoa</taxon>
        <taxon>Chordata</taxon>
        <taxon>Craniata</taxon>
        <taxon>Vertebrata</taxon>
        <taxon>Euteleostomi</taxon>
        <taxon>Archelosauria</taxon>
        <taxon>Testudinata</taxon>
        <taxon>Testudines</taxon>
        <taxon>Pleurodira</taxon>
        <taxon>Pelomedusidae</taxon>
        <taxon>Pelusios</taxon>
    </lineage>
</organism>
<comment type="similarity">
    <text evidence="9">Belongs to the G-protein coupled receptor 1 family.</text>
</comment>
<evidence type="ECO:0000256" key="4">
    <source>
        <dbReference type="ARBA" id="ARBA00022692"/>
    </source>
</evidence>
<name>A0A8C8SB93_9SAUR</name>
<sequence>MALAPSNHTNSSSSYFILMGIPEMENIHVWIGIPFCSMYIVALLGNCIILLTVSLDHTLHEPMYFFLCMLAGIDLVMTTSVVPKMLSIFWLNSAEIAFEACFTQTFFIHTLAALESGVLLAMALDRYVAICYPLRYQAILTRQKVTLIGLAILLRGVLFGTPITWMGKHLPYCGPNVVAHSYCGIMAVVNLACADPQIISEYCVVGFTLTVGIDTAFISVSYVIILRAILGLPEKEARLKAFSTCGSHLCVMLLYYVPAMVSMYMQCLTPHTQVLVADLYLIIPPVLNPVVYGMKTKQIRKRIFKLFG</sequence>
<accession>A0A8C8SB93</accession>
<dbReference type="GO" id="GO:0004930">
    <property type="term" value="F:G protein-coupled receptor activity"/>
    <property type="evidence" value="ECO:0007669"/>
    <property type="project" value="UniProtKB-KW"/>
</dbReference>
<dbReference type="PANTHER" id="PTHR26450">
    <property type="entry name" value="OLFACTORY RECEPTOR 56B1-RELATED"/>
    <property type="match status" value="1"/>
</dbReference>
<feature type="transmembrane region" description="Helical" evidence="10">
    <location>
        <begin position="145"/>
        <end position="165"/>
    </location>
</feature>
<dbReference type="GO" id="GO:0004984">
    <property type="term" value="F:olfactory receptor activity"/>
    <property type="evidence" value="ECO:0007669"/>
    <property type="project" value="InterPro"/>
</dbReference>
<keyword evidence="7 10" id="KW-0472">Membrane</keyword>
<keyword evidence="9" id="KW-0297">G-protein coupled receptor</keyword>
<keyword evidence="9" id="KW-0675">Receptor</keyword>
<feature type="transmembrane region" description="Helical" evidence="10">
    <location>
        <begin position="204"/>
        <end position="229"/>
    </location>
</feature>
<comment type="function">
    <text evidence="1">Odorant receptor.</text>
</comment>
<evidence type="ECO:0000256" key="10">
    <source>
        <dbReference type="RuleBase" id="RU363047"/>
    </source>
</evidence>
<evidence type="ECO:0000256" key="7">
    <source>
        <dbReference type="ARBA" id="ARBA00023136"/>
    </source>
</evidence>
<evidence type="ECO:0000256" key="6">
    <source>
        <dbReference type="ARBA" id="ARBA00022989"/>
    </source>
</evidence>
<feature type="domain" description="G-protein coupled receptors family 1 profile" evidence="11">
    <location>
        <begin position="45"/>
        <end position="292"/>
    </location>
</feature>
<evidence type="ECO:0000256" key="1">
    <source>
        <dbReference type="ARBA" id="ARBA00002936"/>
    </source>
</evidence>
<dbReference type="Pfam" id="PF13853">
    <property type="entry name" value="7tm_4"/>
    <property type="match status" value="1"/>
</dbReference>
<evidence type="ECO:0000256" key="8">
    <source>
        <dbReference type="ARBA" id="ARBA00023224"/>
    </source>
</evidence>
<keyword evidence="4 9" id="KW-0812">Transmembrane</keyword>
<dbReference type="PROSITE" id="PS00237">
    <property type="entry name" value="G_PROTEIN_RECEP_F1_1"/>
    <property type="match status" value="1"/>
</dbReference>
<keyword evidence="8 9" id="KW-0807">Transducer</keyword>
<protein>
    <recommendedName>
        <fullName evidence="10">Olfactory receptor</fullName>
    </recommendedName>
</protein>
<dbReference type="AlphaFoldDB" id="A0A8C8SB93"/>
<dbReference type="FunFam" id="1.20.1070.10:FF:000006">
    <property type="entry name" value="Olfactory receptor"/>
    <property type="match status" value="1"/>
</dbReference>
<dbReference type="PROSITE" id="PS50262">
    <property type="entry name" value="G_PROTEIN_RECEP_F1_2"/>
    <property type="match status" value="1"/>
</dbReference>
<keyword evidence="5 10" id="KW-0552">Olfaction</keyword>
<dbReference type="InterPro" id="IPR000276">
    <property type="entry name" value="GPCR_Rhodpsn"/>
</dbReference>
<keyword evidence="10" id="KW-1003">Cell membrane</keyword>
<keyword evidence="6 10" id="KW-1133">Transmembrane helix</keyword>
<dbReference type="PANTHER" id="PTHR26450:SF177">
    <property type="entry name" value="OLFACTORY RECEPTOR 52I1-RELATED"/>
    <property type="match status" value="1"/>
</dbReference>
<evidence type="ECO:0000313" key="13">
    <source>
        <dbReference type="Proteomes" id="UP000694393"/>
    </source>
</evidence>
<dbReference type="GO" id="GO:0005886">
    <property type="term" value="C:plasma membrane"/>
    <property type="evidence" value="ECO:0007669"/>
    <property type="project" value="UniProtKB-SubCell"/>
</dbReference>
<dbReference type="Gene3D" id="1.20.1070.10">
    <property type="entry name" value="Rhodopsin 7-helix transmembrane proteins"/>
    <property type="match status" value="1"/>
</dbReference>
<evidence type="ECO:0000256" key="9">
    <source>
        <dbReference type="RuleBase" id="RU000688"/>
    </source>
</evidence>
<evidence type="ECO:0000256" key="3">
    <source>
        <dbReference type="ARBA" id="ARBA00022606"/>
    </source>
</evidence>
<evidence type="ECO:0000259" key="11">
    <source>
        <dbReference type="PROSITE" id="PS50262"/>
    </source>
</evidence>
<dbReference type="InterPro" id="IPR017452">
    <property type="entry name" value="GPCR_Rhodpsn_7TM"/>
</dbReference>
<feature type="transmembrane region" description="Helical" evidence="10">
    <location>
        <begin position="241"/>
        <end position="261"/>
    </location>
</feature>
<dbReference type="Ensembl" id="ENSPCET00000018450.1">
    <property type="protein sequence ID" value="ENSPCEP00000017836.1"/>
    <property type="gene ID" value="ENSPCEG00000013967.1"/>
</dbReference>
<dbReference type="InterPro" id="IPR050402">
    <property type="entry name" value="OR51/52/56-like"/>
</dbReference>
<dbReference type="SUPFAM" id="SSF81321">
    <property type="entry name" value="Family A G protein-coupled receptor-like"/>
    <property type="match status" value="1"/>
</dbReference>
<dbReference type="PRINTS" id="PR00245">
    <property type="entry name" value="OLFACTORYR"/>
</dbReference>
<reference evidence="12" key="2">
    <citation type="submission" date="2025-09" db="UniProtKB">
        <authorList>
            <consortium name="Ensembl"/>
        </authorList>
    </citation>
    <scope>IDENTIFICATION</scope>
</reference>
<keyword evidence="3 10" id="KW-0716">Sensory transduction</keyword>
<feature type="transmembrane region" description="Helical" evidence="10">
    <location>
        <begin position="106"/>
        <end position="124"/>
    </location>
</feature>
<feature type="transmembrane region" description="Helical" evidence="10">
    <location>
        <begin position="273"/>
        <end position="292"/>
    </location>
</feature>
<evidence type="ECO:0000313" key="12">
    <source>
        <dbReference type="Ensembl" id="ENSPCEP00000017836.1"/>
    </source>
</evidence>
<dbReference type="InterPro" id="IPR000725">
    <property type="entry name" value="Olfact_rcpt"/>
</dbReference>
<feature type="transmembrane region" description="Helical" evidence="10">
    <location>
        <begin position="27"/>
        <end position="51"/>
    </location>
</feature>
<evidence type="ECO:0000256" key="2">
    <source>
        <dbReference type="ARBA" id="ARBA00004141"/>
    </source>
</evidence>
<proteinExistence type="inferred from homology"/>
<dbReference type="PRINTS" id="PR00237">
    <property type="entry name" value="GPCRRHODOPSN"/>
</dbReference>
<dbReference type="Proteomes" id="UP000694393">
    <property type="component" value="Unplaced"/>
</dbReference>
<reference evidence="12" key="1">
    <citation type="submission" date="2025-08" db="UniProtKB">
        <authorList>
            <consortium name="Ensembl"/>
        </authorList>
    </citation>
    <scope>IDENTIFICATION</scope>
</reference>
<evidence type="ECO:0000256" key="5">
    <source>
        <dbReference type="ARBA" id="ARBA00022725"/>
    </source>
</evidence>
<keyword evidence="13" id="KW-1185">Reference proteome</keyword>
<comment type="subcellular location">
    <subcellularLocation>
        <location evidence="10">Cell membrane</location>
        <topology evidence="10">Multi-pass membrane protein</topology>
    </subcellularLocation>
    <subcellularLocation>
        <location evidence="2">Membrane</location>
        <topology evidence="2">Multi-pass membrane protein</topology>
    </subcellularLocation>
</comment>
<feature type="transmembrane region" description="Helical" evidence="10">
    <location>
        <begin position="63"/>
        <end position="86"/>
    </location>
</feature>